<protein>
    <submittedName>
        <fullName evidence="2">Uncharacterized protein</fullName>
    </submittedName>
</protein>
<dbReference type="InterPro" id="IPR043868">
    <property type="entry name" value="DUF5828"/>
</dbReference>
<feature type="region of interest" description="Disordered" evidence="1">
    <location>
        <begin position="35"/>
        <end position="58"/>
    </location>
</feature>
<evidence type="ECO:0000313" key="3">
    <source>
        <dbReference type="Proteomes" id="UP001218034"/>
    </source>
</evidence>
<reference evidence="2 3" key="1">
    <citation type="submission" date="2022-09" db="EMBL/GenBank/DDBJ databases">
        <title>Xylan utilization by haloarchaea-nanohaloarchaea associations.</title>
        <authorList>
            <person name="Yakimov M."/>
        </authorList>
    </citation>
    <scope>NUCLEOTIDE SEQUENCE [LARGE SCALE GENOMIC DNA]</scope>
    <source>
        <strain evidence="2 3">SVXNc</strain>
    </source>
</reference>
<keyword evidence="3" id="KW-1185">Reference proteome</keyword>
<gene>
    <name evidence="2" type="ORF">SVXNc_0157</name>
</gene>
<name>A0ABY8CD95_9ARCH</name>
<sequence>MADNVEETNSGVKKKGEWKEIAEFSEEVEEAVKDAADEQSVKEFEEWRPKEEEAENNMKRKTVEKALVKKKISTKGKEDFKDASEKALEATKKVTTGQNPSKEINQASETAIRPFAATVLGVFRRFESLVYSKIILRGKRYYLDTEELSADMKSSRSGEYELDVNVNSDKSRQKLKEKFKNAK</sequence>
<dbReference type="RefSeq" id="WP_347722061.1">
    <property type="nucleotide sequence ID" value="NZ_CP104395.1"/>
</dbReference>
<proteinExistence type="predicted"/>
<evidence type="ECO:0000256" key="1">
    <source>
        <dbReference type="SAM" id="MobiDB-lite"/>
    </source>
</evidence>
<evidence type="ECO:0000313" key="2">
    <source>
        <dbReference type="EMBL" id="WEL19189.1"/>
    </source>
</evidence>
<dbReference type="Pfam" id="PF19146">
    <property type="entry name" value="DUF5828"/>
    <property type="match status" value="1"/>
</dbReference>
<dbReference type="EMBL" id="CP104395">
    <property type="protein sequence ID" value="WEL19189.1"/>
    <property type="molecule type" value="Genomic_DNA"/>
</dbReference>
<dbReference type="GeneID" id="90589592"/>
<dbReference type="Proteomes" id="UP001218034">
    <property type="component" value="Chromosome"/>
</dbReference>
<accession>A0ABY8CD95</accession>
<organism evidence="2 3">
    <name type="scientific">Candidatus Nanohalococcus occultus</name>
    <dbReference type="NCBI Taxonomy" id="2978047"/>
    <lineage>
        <taxon>Archaea</taxon>
        <taxon>Candidatus Nanohalarchaeota</taxon>
        <taxon>Candidatus Nanohalarchaeota incertae sedis</taxon>
        <taxon>Candidatus Nanohalococcus</taxon>
    </lineage>
</organism>